<feature type="region of interest" description="Disordered" evidence="1">
    <location>
        <begin position="545"/>
        <end position="577"/>
    </location>
</feature>
<gene>
    <name evidence="2" type="ORF">CTOB1V02_LOCUS5249</name>
</gene>
<feature type="region of interest" description="Disordered" evidence="1">
    <location>
        <begin position="219"/>
        <end position="252"/>
    </location>
</feature>
<feature type="region of interest" description="Disordered" evidence="1">
    <location>
        <begin position="623"/>
        <end position="642"/>
    </location>
</feature>
<dbReference type="AlphaFoldDB" id="A0A7R8WEJ9"/>
<feature type="region of interest" description="Disordered" evidence="1">
    <location>
        <begin position="668"/>
        <end position="694"/>
    </location>
</feature>
<reference evidence="2" key="1">
    <citation type="submission" date="2020-11" db="EMBL/GenBank/DDBJ databases">
        <authorList>
            <person name="Tran Van P."/>
        </authorList>
    </citation>
    <scope>NUCLEOTIDE SEQUENCE</scope>
</reference>
<feature type="compositionally biased region" description="Polar residues" evidence="1">
    <location>
        <begin position="589"/>
        <end position="604"/>
    </location>
</feature>
<feature type="region of interest" description="Disordered" evidence="1">
    <location>
        <begin position="474"/>
        <end position="518"/>
    </location>
</feature>
<feature type="compositionally biased region" description="Polar residues" evidence="1">
    <location>
        <begin position="78"/>
        <end position="88"/>
    </location>
</feature>
<feature type="region of interest" description="Disordered" evidence="1">
    <location>
        <begin position="129"/>
        <end position="173"/>
    </location>
</feature>
<feature type="compositionally biased region" description="Polar residues" evidence="1">
    <location>
        <begin position="399"/>
        <end position="409"/>
    </location>
</feature>
<feature type="region of interest" description="Disordered" evidence="1">
    <location>
        <begin position="1"/>
        <end position="94"/>
    </location>
</feature>
<feature type="region of interest" description="Disordered" evidence="1">
    <location>
        <begin position="318"/>
        <end position="433"/>
    </location>
</feature>
<feature type="compositionally biased region" description="Pro residues" evidence="1">
    <location>
        <begin position="356"/>
        <end position="368"/>
    </location>
</feature>
<feature type="compositionally biased region" description="Basic and acidic residues" evidence="1">
    <location>
        <begin position="545"/>
        <end position="559"/>
    </location>
</feature>
<protein>
    <submittedName>
        <fullName evidence="2">Uncharacterized protein</fullName>
    </submittedName>
</protein>
<accession>A0A7R8WEJ9</accession>
<sequence>MAPHQFHSTTRRQGEYHQHQASRRDYIPWRTDSTPRPVSPARRSASLNRSNYRYQDEEIVRPPPATNYDTGASPFRLGTTSPRSTLKRTLSLDRSKPSHWYRADGEWVKDGGIEERYTSSSRRYYDSMHSERRGHSLDRSDSNKNLSLPPDRTSKFDEYIYSTPRPSGGMSYYDDPTRPHFKGPRPLFSHGSGDIPTDTPTCREEREWKEQFFHQHRDWEEGSLERRMRNAPRETPPRATPPRATTPRIVQKKKQKKLIFVFEKRSISPSYPLVLPLASNSPRAAKKDAHPIQPGYGSDWVEGQDIVRRYNYEYMDRDKYARDPDTPAREDKDGSKKNKDTPGRLIIPSTFTAPPAKEPSPPPPPPPKMIVGPVITPPRQVVPPPFFHHSEPRLRPGRTPQSRSHSSEGVTRPWEEEPRRRHPIDDIGRGIRTVETRSLKSRVDEFDAAPKATSSPVTEDETRSVYNLMRSMVDSQEQPKDWSSKSMHPRITMSSRFDENVHDTGYYPRSRSPPVDRRWDERTYTTEWSKPGPSRFEDLRPIIDHRPVREPTPPIDRKFPTNLTQTPTGSQRPPRDVEDLMRSVTNTREYQSTPRPVNQTNLSANPPPKTVKLEDIDRAVVPVSEPNNNVDPRDGKPVYYPPGYKETVMSTLERRKQAKKLQFLLHHPYSPSLNSPRGVMSGSEQMTSSDEDRSTEVFVDDTVLPQENQSLPRKFTELCFVSEQSPVVWRRNRGFSGQCSQIHEGKDSFSVANATNRCTSSTLGGEDSAIPERTFHVRDISSIGASDNRLQGLQRKAGTGCQQDMSKILLGIPTLDTIDAPMWQSLEREKGWYKAKGKAKGKYKASEKESKGAVAVPVCLPLCCAAPLCCTLM</sequence>
<organism evidence="2">
    <name type="scientific">Cyprideis torosa</name>
    <dbReference type="NCBI Taxonomy" id="163714"/>
    <lineage>
        <taxon>Eukaryota</taxon>
        <taxon>Metazoa</taxon>
        <taxon>Ecdysozoa</taxon>
        <taxon>Arthropoda</taxon>
        <taxon>Crustacea</taxon>
        <taxon>Oligostraca</taxon>
        <taxon>Ostracoda</taxon>
        <taxon>Podocopa</taxon>
        <taxon>Podocopida</taxon>
        <taxon>Cytherocopina</taxon>
        <taxon>Cytheroidea</taxon>
        <taxon>Cytherideidae</taxon>
        <taxon>Cyprideis</taxon>
    </lineage>
</organism>
<name>A0A7R8WEJ9_9CRUS</name>
<feature type="compositionally biased region" description="Basic and acidic residues" evidence="1">
    <location>
        <begin position="129"/>
        <end position="142"/>
    </location>
</feature>
<feature type="compositionally biased region" description="Polar residues" evidence="1">
    <location>
        <begin position="561"/>
        <end position="571"/>
    </location>
</feature>
<feature type="compositionally biased region" description="Basic and acidic residues" evidence="1">
    <location>
        <begin position="318"/>
        <end position="342"/>
    </location>
</feature>
<feature type="compositionally biased region" description="Basic and acidic residues" evidence="1">
    <location>
        <begin position="219"/>
        <end position="236"/>
    </location>
</feature>
<feature type="compositionally biased region" description="Basic and acidic residues" evidence="1">
    <location>
        <begin position="12"/>
        <end position="27"/>
    </location>
</feature>
<proteinExistence type="predicted"/>
<evidence type="ECO:0000256" key="1">
    <source>
        <dbReference type="SAM" id="MobiDB-lite"/>
    </source>
</evidence>
<feature type="compositionally biased region" description="Basic and acidic residues" evidence="1">
    <location>
        <begin position="413"/>
        <end position="433"/>
    </location>
</feature>
<feature type="region of interest" description="Disordered" evidence="1">
    <location>
        <begin position="589"/>
        <end position="610"/>
    </location>
</feature>
<dbReference type="EMBL" id="OB661108">
    <property type="protein sequence ID" value="CAD7227341.1"/>
    <property type="molecule type" value="Genomic_DNA"/>
</dbReference>
<dbReference type="OrthoDB" id="6372047at2759"/>
<evidence type="ECO:0000313" key="2">
    <source>
        <dbReference type="EMBL" id="CAD7227341.1"/>
    </source>
</evidence>